<feature type="domain" description="HMG box" evidence="11">
    <location>
        <begin position="204"/>
        <end position="272"/>
    </location>
</feature>
<name>A0ABY7DIK5_MYAAR</name>
<dbReference type="Gene3D" id="1.10.30.10">
    <property type="entry name" value="High mobility group box domain"/>
    <property type="match status" value="2"/>
</dbReference>
<gene>
    <name evidence="12" type="ORF">MAR_029009</name>
</gene>
<dbReference type="InterPro" id="IPR036910">
    <property type="entry name" value="HMG_box_dom_sf"/>
</dbReference>
<comment type="similarity">
    <text evidence="2">Belongs to the TCF/LEF family.</text>
</comment>
<evidence type="ECO:0000259" key="11">
    <source>
        <dbReference type="PROSITE" id="PS50118"/>
    </source>
</evidence>
<evidence type="ECO:0000256" key="10">
    <source>
        <dbReference type="SAM" id="MobiDB-lite"/>
    </source>
</evidence>
<evidence type="ECO:0000313" key="12">
    <source>
        <dbReference type="EMBL" id="WAQ96319.1"/>
    </source>
</evidence>
<dbReference type="SMART" id="SM01366">
    <property type="entry name" value="c-clamp"/>
    <property type="match status" value="1"/>
</dbReference>
<accession>A0ABY7DIK5</accession>
<organism evidence="12 13">
    <name type="scientific">Mya arenaria</name>
    <name type="common">Soft-shell clam</name>
    <dbReference type="NCBI Taxonomy" id="6604"/>
    <lineage>
        <taxon>Eukaryota</taxon>
        <taxon>Metazoa</taxon>
        <taxon>Spiralia</taxon>
        <taxon>Lophotrochozoa</taxon>
        <taxon>Mollusca</taxon>
        <taxon>Bivalvia</taxon>
        <taxon>Autobranchia</taxon>
        <taxon>Heteroconchia</taxon>
        <taxon>Euheterodonta</taxon>
        <taxon>Imparidentia</taxon>
        <taxon>Neoheterodontei</taxon>
        <taxon>Myida</taxon>
        <taxon>Myoidea</taxon>
        <taxon>Myidae</taxon>
        <taxon>Mya</taxon>
    </lineage>
</organism>
<keyword evidence="13" id="KW-1185">Reference proteome</keyword>
<evidence type="ECO:0000256" key="6">
    <source>
        <dbReference type="ARBA" id="ARBA00023159"/>
    </source>
</evidence>
<dbReference type="SMART" id="SM00398">
    <property type="entry name" value="HMG"/>
    <property type="match status" value="1"/>
</dbReference>
<dbReference type="PANTHER" id="PTHR10373:SF38">
    <property type="entry name" value="PROTEIN PANGOLIN, ISOFORM J"/>
    <property type="match status" value="1"/>
</dbReference>
<keyword evidence="5 9" id="KW-0238">DNA-binding</keyword>
<protein>
    <submittedName>
        <fullName evidence="12">T7L1B-like protein</fullName>
    </submittedName>
</protein>
<feature type="compositionally biased region" description="Polar residues" evidence="10">
    <location>
        <begin position="417"/>
        <end position="437"/>
    </location>
</feature>
<evidence type="ECO:0000256" key="5">
    <source>
        <dbReference type="ARBA" id="ARBA00023125"/>
    </source>
</evidence>
<keyword evidence="6" id="KW-0010">Activator</keyword>
<comment type="subcellular location">
    <subcellularLocation>
        <location evidence="1">Nucleus</location>
    </subcellularLocation>
</comment>
<feature type="region of interest" description="Disordered" evidence="10">
    <location>
        <begin position="158"/>
        <end position="202"/>
    </location>
</feature>
<dbReference type="SUPFAM" id="SSF47095">
    <property type="entry name" value="HMG-box"/>
    <property type="match status" value="2"/>
</dbReference>
<dbReference type="EMBL" id="CP111013">
    <property type="protein sequence ID" value="WAQ96319.1"/>
    <property type="molecule type" value="Genomic_DNA"/>
</dbReference>
<proteinExistence type="inferred from homology"/>
<keyword evidence="3" id="KW-0879">Wnt signaling pathway</keyword>
<feature type="compositionally biased region" description="Low complexity" evidence="10">
    <location>
        <begin position="163"/>
        <end position="173"/>
    </location>
</feature>
<keyword evidence="8 9" id="KW-0539">Nucleus</keyword>
<evidence type="ECO:0000256" key="4">
    <source>
        <dbReference type="ARBA" id="ARBA00023015"/>
    </source>
</evidence>
<dbReference type="InterPro" id="IPR009071">
    <property type="entry name" value="HMG_box_dom"/>
</dbReference>
<evidence type="ECO:0000256" key="9">
    <source>
        <dbReference type="PROSITE-ProRule" id="PRU00267"/>
    </source>
</evidence>
<dbReference type="Proteomes" id="UP001164746">
    <property type="component" value="Chromosome 2"/>
</dbReference>
<dbReference type="PROSITE" id="PS50118">
    <property type="entry name" value="HMG_BOX_2"/>
    <property type="match status" value="1"/>
</dbReference>
<keyword evidence="4" id="KW-0805">Transcription regulation</keyword>
<evidence type="ECO:0000256" key="7">
    <source>
        <dbReference type="ARBA" id="ARBA00023163"/>
    </source>
</evidence>
<dbReference type="CDD" id="cd21996">
    <property type="entry name" value="HMG-box_TCF7-like"/>
    <property type="match status" value="1"/>
</dbReference>
<sequence>MWDSLTKTSAGVAGCKECEAAATGCRSGCSSAPLTVERDRDFLWIRTKMPVCIWPETCLLGCSPLHDHLLGGKVPMLQSPLSVMMGYNNEGPFASPPPAHMGIPTVYPAIHFLITQAPASSHPHYTLTNGYPISSGALGGHYPPSFINSNARYPPGLFPPGVHPGMPHPMGGPKQEGGVSDNHRHGYEGGGSQSPQPEKKKPHIKKPLNAFMLFMKEQRAKVVAECTLKESAAINQILGRRWHALDRSEQAKYYEMARKEKELHLQLYPGWSARDNYAVHAKKKKRKCDVVKGEKWHSLAKEEQAKYYDMARKEKDLHLQLHPGWSARDNYGSHVRKKKPKADDKLKMAISPSGECTRDAKKCRARYGMDQQKNWCKPCRRKKKCIRVFSDDGTDAEEDQYSDSNMGADSYHDSDSMMGSPTPSSASEDPFSTPSKSRSVRSVGVESPLVHDTTRDLHHHIHQHNYPMVDNKIY</sequence>
<feature type="DNA-binding region" description="HMG box" evidence="9">
    <location>
        <begin position="204"/>
        <end position="272"/>
    </location>
</feature>
<feature type="region of interest" description="Disordered" evidence="10">
    <location>
        <begin position="394"/>
        <end position="446"/>
    </location>
</feature>
<evidence type="ECO:0000256" key="3">
    <source>
        <dbReference type="ARBA" id="ARBA00022687"/>
    </source>
</evidence>
<evidence type="ECO:0000313" key="13">
    <source>
        <dbReference type="Proteomes" id="UP001164746"/>
    </source>
</evidence>
<evidence type="ECO:0000256" key="1">
    <source>
        <dbReference type="ARBA" id="ARBA00004123"/>
    </source>
</evidence>
<dbReference type="Pfam" id="PF00505">
    <property type="entry name" value="HMG_box"/>
    <property type="match status" value="1"/>
</dbReference>
<reference evidence="12" key="1">
    <citation type="submission" date="2022-11" db="EMBL/GenBank/DDBJ databases">
        <title>Centuries of genome instability and evolution in soft-shell clam transmissible cancer (bioRxiv).</title>
        <authorList>
            <person name="Hart S.F.M."/>
            <person name="Yonemitsu M.A."/>
            <person name="Giersch R.M."/>
            <person name="Beal B.F."/>
            <person name="Arriagada G."/>
            <person name="Davis B.W."/>
            <person name="Ostrander E.A."/>
            <person name="Goff S.P."/>
            <person name="Metzger M.J."/>
        </authorList>
    </citation>
    <scope>NUCLEOTIDE SEQUENCE</scope>
    <source>
        <strain evidence="12">MELC-2E11</strain>
        <tissue evidence="12">Siphon/mantle</tissue>
    </source>
</reference>
<dbReference type="PANTHER" id="PTHR10373">
    <property type="entry name" value="TRANSCRIPTION FACTOR 7 FAMILY MEMBER"/>
    <property type="match status" value="1"/>
</dbReference>
<evidence type="ECO:0000256" key="8">
    <source>
        <dbReference type="ARBA" id="ARBA00023242"/>
    </source>
</evidence>
<keyword evidence="7" id="KW-0804">Transcription</keyword>
<dbReference type="InterPro" id="IPR024940">
    <property type="entry name" value="TCF/LEF"/>
</dbReference>
<evidence type="ECO:0000256" key="2">
    <source>
        <dbReference type="ARBA" id="ARBA00006569"/>
    </source>
</evidence>